<dbReference type="Proteomes" id="UP000050761">
    <property type="component" value="Unassembled WGS sequence"/>
</dbReference>
<reference evidence="5" key="2">
    <citation type="submission" date="2019-09" db="UniProtKB">
        <authorList>
            <consortium name="WormBaseParasite"/>
        </authorList>
    </citation>
    <scope>IDENTIFICATION</scope>
</reference>
<evidence type="ECO:0000313" key="4">
    <source>
        <dbReference type="Proteomes" id="UP000050761"/>
    </source>
</evidence>
<dbReference type="Gene3D" id="3.90.79.10">
    <property type="entry name" value="Nucleoside Triphosphate Pyrophosphohydrolase"/>
    <property type="match status" value="1"/>
</dbReference>
<reference evidence="3 4" key="1">
    <citation type="submission" date="2018-11" db="EMBL/GenBank/DDBJ databases">
        <authorList>
            <consortium name="Pathogen Informatics"/>
        </authorList>
    </citation>
    <scope>NUCLEOTIDE SEQUENCE [LARGE SCALE GENOMIC DNA]</scope>
</reference>
<accession>A0A3P8EEB5</accession>
<protein>
    <submittedName>
        <fullName evidence="5">Nudix hydrolase domain-containing protein</fullName>
    </submittedName>
</protein>
<dbReference type="SUPFAM" id="SSF55811">
    <property type="entry name" value="Nudix"/>
    <property type="match status" value="1"/>
</dbReference>
<gene>
    <name evidence="3" type="ORF">HPBE_LOCUS16312</name>
</gene>
<sequence length="203" mass="22863">MAMSSTVTVGSPGPARWPTEDGESPVLRKGEDATICGGDCATDWLEMPWKGVERATSDCWKFPGGTTIENESVYDTAKRTVKDKTGVIAVASTIISINHNNKVELMYGTVPGMFFTCLMEYRRGDATAQGEDVLEAKWFTRHVVTYVHNYRYIFSAELRGLDYKTFFRPHRQAFNDYERFVSSGSISPNGNVHARSMAYNFRR</sequence>
<feature type="domain" description="Nudix hydrolase" evidence="2">
    <location>
        <begin position="55"/>
        <end position="144"/>
    </location>
</feature>
<keyword evidence="4" id="KW-1185">Reference proteome</keyword>
<evidence type="ECO:0000256" key="1">
    <source>
        <dbReference type="SAM" id="MobiDB-lite"/>
    </source>
</evidence>
<evidence type="ECO:0000259" key="2">
    <source>
        <dbReference type="Pfam" id="PF00293"/>
    </source>
</evidence>
<evidence type="ECO:0000313" key="5">
    <source>
        <dbReference type="WBParaSite" id="HPBE_0001631301-mRNA-1"/>
    </source>
</evidence>
<feature type="region of interest" description="Disordered" evidence="1">
    <location>
        <begin position="1"/>
        <end position="29"/>
    </location>
</feature>
<dbReference type="InterPro" id="IPR000086">
    <property type="entry name" value="NUDIX_hydrolase_dom"/>
</dbReference>
<proteinExistence type="predicted"/>
<dbReference type="AlphaFoldDB" id="A0A183G490"/>
<organism evidence="4 5">
    <name type="scientific">Heligmosomoides polygyrus</name>
    <name type="common">Parasitic roundworm</name>
    <dbReference type="NCBI Taxonomy" id="6339"/>
    <lineage>
        <taxon>Eukaryota</taxon>
        <taxon>Metazoa</taxon>
        <taxon>Ecdysozoa</taxon>
        <taxon>Nematoda</taxon>
        <taxon>Chromadorea</taxon>
        <taxon>Rhabditida</taxon>
        <taxon>Rhabditina</taxon>
        <taxon>Rhabditomorpha</taxon>
        <taxon>Strongyloidea</taxon>
        <taxon>Heligmosomidae</taxon>
        <taxon>Heligmosomoides</taxon>
    </lineage>
</organism>
<dbReference type="InterPro" id="IPR015797">
    <property type="entry name" value="NUDIX_hydrolase-like_dom_sf"/>
</dbReference>
<evidence type="ECO:0000313" key="3">
    <source>
        <dbReference type="EMBL" id="VDP05526.1"/>
    </source>
</evidence>
<name>A0A183G490_HELPZ</name>
<dbReference type="Pfam" id="PF00293">
    <property type="entry name" value="NUDIX"/>
    <property type="match status" value="1"/>
</dbReference>
<accession>A0A183G490</accession>
<dbReference type="WBParaSite" id="HPBE_0001631301-mRNA-1">
    <property type="protein sequence ID" value="HPBE_0001631301-mRNA-1"/>
    <property type="gene ID" value="HPBE_0001631301"/>
</dbReference>
<dbReference type="EMBL" id="UZAH01029346">
    <property type="protein sequence ID" value="VDP05526.1"/>
    <property type="molecule type" value="Genomic_DNA"/>
</dbReference>